<keyword evidence="2" id="KW-1185">Reference proteome</keyword>
<sequence>MDRRRFLRRAAGVGSCVALAGCAEFGDPPQSGGGPEDLLVTGVSANPHGENVGLGLDLYVDRAVPTNLDAEGEVTVGDRTATAARSVRLSGERKYVSVQLLFSDVSTADQLPETVWARARVGYGGEMTDWHELSI</sequence>
<accession>A0ABD6DRK7</accession>
<evidence type="ECO:0008006" key="3">
    <source>
        <dbReference type="Google" id="ProtNLM"/>
    </source>
</evidence>
<reference evidence="1 2" key="1">
    <citation type="journal article" date="2019" name="Int. J. Syst. Evol. Microbiol.">
        <title>The Global Catalogue of Microorganisms (GCM) 10K type strain sequencing project: providing services to taxonomists for standard genome sequencing and annotation.</title>
        <authorList>
            <consortium name="The Broad Institute Genomics Platform"/>
            <consortium name="The Broad Institute Genome Sequencing Center for Infectious Disease"/>
            <person name="Wu L."/>
            <person name="Ma J."/>
        </authorList>
    </citation>
    <scope>NUCLEOTIDE SEQUENCE [LARGE SCALE GENOMIC DNA]</scope>
    <source>
        <strain evidence="1 2">CGMCC 1.10390</strain>
    </source>
</reference>
<gene>
    <name evidence="1" type="ORF">ACFSBL_17440</name>
</gene>
<name>A0ABD6DRK7_9EURY</name>
<evidence type="ECO:0000313" key="1">
    <source>
        <dbReference type="EMBL" id="MFD1647476.1"/>
    </source>
</evidence>
<dbReference type="PROSITE" id="PS51257">
    <property type="entry name" value="PROKAR_LIPOPROTEIN"/>
    <property type="match status" value="1"/>
</dbReference>
<dbReference type="Proteomes" id="UP001597034">
    <property type="component" value="Unassembled WGS sequence"/>
</dbReference>
<comment type="caution">
    <text evidence="1">The sequence shown here is derived from an EMBL/GenBank/DDBJ whole genome shotgun (WGS) entry which is preliminary data.</text>
</comment>
<proteinExistence type="predicted"/>
<dbReference type="EMBL" id="JBHUDO010000003">
    <property type="protein sequence ID" value="MFD1647476.1"/>
    <property type="molecule type" value="Genomic_DNA"/>
</dbReference>
<evidence type="ECO:0000313" key="2">
    <source>
        <dbReference type="Proteomes" id="UP001597034"/>
    </source>
</evidence>
<protein>
    <recommendedName>
        <fullName evidence="3">Twin-arginine translocation signal domain-containing protein</fullName>
    </recommendedName>
</protein>
<dbReference type="RefSeq" id="WP_256400468.1">
    <property type="nucleotide sequence ID" value="NZ_JANHJR010000003.1"/>
</dbReference>
<organism evidence="1 2">
    <name type="scientific">Haloarchaeobius litoreus</name>
    <dbReference type="NCBI Taxonomy" id="755306"/>
    <lineage>
        <taxon>Archaea</taxon>
        <taxon>Methanobacteriati</taxon>
        <taxon>Methanobacteriota</taxon>
        <taxon>Stenosarchaea group</taxon>
        <taxon>Halobacteria</taxon>
        <taxon>Halobacteriales</taxon>
        <taxon>Halorubellaceae</taxon>
        <taxon>Haloarchaeobius</taxon>
    </lineage>
</organism>
<dbReference type="AlphaFoldDB" id="A0ABD6DRK7"/>